<sequence>MDTIPEKLADTQILLHQYTVYTTEATPHKITPQYDGILFFSPSAVESFFSLNTIDEATKCFAVGNTTAKSLKPYTNNIIVADAASGDAMLSKVMETG</sequence>
<dbReference type="SUPFAM" id="SSF69618">
    <property type="entry name" value="HemD-like"/>
    <property type="match status" value="1"/>
</dbReference>
<dbReference type="EC" id="4.2.1.75" evidence="2"/>
<protein>
    <submittedName>
        <fullName evidence="2">Uroporphyrinogen-III synthase</fullName>
        <ecNumber evidence="2">4.2.1.75</ecNumber>
    </submittedName>
</protein>
<evidence type="ECO:0000313" key="2">
    <source>
        <dbReference type="EMBL" id="MCH5596894.1"/>
    </source>
</evidence>
<reference evidence="2 3" key="1">
    <citation type="submission" date="2022-02" db="EMBL/GenBank/DDBJ databases">
        <authorList>
            <person name="Min J."/>
        </authorList>
    </citation>
    <scope>NUCLEOTIDE SEQUENCE [LARGE SCALE GENOMIC DNA]</scope>
    <source>
        <strain evidence="2 3">GR10-1</strain>
    </source>
</reference>
<dbReference type="Gene3D" id="3.40.50.10090">
    <property type="match status" value="1"/>
</dbReference>
<keyword evidence="3" id="KW-1185">Reference proteome</keyword>
<dbReference type="InterPro" id="IPR036108">
    <property type="entry name" value="4pyrrol_syn_uPrphyn_synt_sf"/>
</dbReference>
<dbReference type="GO" id="GO:0004852">
    <property type="term" value="F:uroporphyrinogen-III synthase activity"/>
    <property type="evidence" value="ECO:0007669"/>
    <property type="project" value="UniProtKB-EC"/>
</dbReference>
<gene>
    <name evidence="2" type="ORF">MKP09_02620</name>
</gene>
<feature type="domain" description="Tetrapyrrole biosynthesis uroporphyrinogen III synthase" evidence="1">
    <location>
        <begin position="2"/>
        <end position="90"/>
    </location>
</feature>
<evidence type="ECO:0000313" key="3">
    <source>
        <dbReference type="Proteomes" id="UP001202248"/>
    </source>
</evidence>
<accession>A0ABS9SEW0</accession>
<keyword evidence="2" id="KW-0456">Lyase</keyword>
<evidence type="ECO:0000259" key="1">
    <source>
        <dbReference type="Pfam" id="PF02602"/>
    </source>
</evidence>
<dbReference type="Pfam" id="PF02602">
    <property type="entry name" value="HEM4"/>
    <property type="match status" value="1"/>
</dbReference>
<dbReference type="RefSeq" id="WP_240826303.1">
    <property type="nucleotide sequence ID" value="NZ_JAKWBL010000001.1"/>
</dbReference>
<dbReference type="Proteomes" id="UP001202248">
    <property type="component" value="Unassembled WGS sequence"/>
</dbReference>
<comment type="caution">
    <text evidence="2">The sequence shown here is derived from an EMBL/GenBank/DDBJ whole genome shotgun (WGS) entry which is preliminary data.</text>
</comment>
<dbReference type="InterPro" id="IPR003754">
    <property type="entry name" value="4pyrrol_synth_uPrphyn_synth"/>
</dbReference>
<name>A0ABS9SEW0_9BACT</name>
<proteinExistence type="predicted"/>
<organism evidence="2 3">
    <name type="scientific">Niabella ginsengisoli</name>
    <dbReference type="NCBI Taxonomy" id="522298"/>
    <lineage>
        <taxon>Bacteria</taxon>
        <taxon>Pseudomonadati</taxon>
        <taxon>Bacteroidota</taxon>
        <taxon>Chitinophagia</taxon>
        <taxon>Chitinophagales</taxon>
        <taxon>Chitinophagaceae</taxon>
        <taxon>Niabella</taxon>
    </lineage>
</organism>
<dbReference type="EMBL" id="JAKWBL010000001">
    <property type="protein sequence ID" value="MCH5596894.1"/>
    <property type="molecule type" value="Genomic_DNA"/>
</dbReference>